<organism evidence="1 2">
    <name type="scientific">Sphaerodactylus townsendi</name>
    <dbReference type="NCBI Taxonomy" id="933632"/>
    <lineage>
        <taxon>Eukaryota</taxon>
        <taxon>Metazoa</taxon>
        <taxon>Chordata</taxon>
        <taxon>Craniata</taxon>
        <taxon>Vertebrata</taxon>
        <taxon>Euteleostomi</taxon>
        <taxon>Lepidosauria</taxon>
        <taxon>Squamata</taxon>
        <taxon>Bifurcata</taxon>
        <taxon>Gekkota</taxon>
        <taxon>Sphaerodactylidae</taxon>
        <taxon>Sphaerodactylus</taxon>
    </lineage>
</organism>
<gene>
    <name evidence="1" type="ORF">K3G42_014211</name>
</gene>
<proteinExistence type="predicted"/>
<protein>
    <submittedName>
        <fullName evidence="1">Uncharacterized protein</fullName>
    </submittedName>
</protein>
<dbReference type="Proteomes" id="UP000827872">
    <property type="component" value="Linkage Group LG02"/>
</dbReference>
<dbReference type="EMBL" id="CM037615">
    <property type="protein sequence ID" value="KAH8013233.1"/>
    <property type="molecule type" value="Genomic_DNA"/>
</dbReference>
<evidence type="ECO:0000313" key="1">
    <source>
        <dbReference type="EMBL" id="KAH8013233.1"/>
    </source>
</evidence>
<comment type="caution">
    <text evidence="1">The sequence shown here is derived from an EMBL/GenBank/DDBJ whole genome shotgun (WGS) entry which is preliminary data.</text>
</comment>
<evidence type="ECO:0000313" key="2">
    <source>
        <dbReference type="Proteomes" id="UP000827872"/>
    </source>
</evidence>
<name>A0ACB8G0K6_9SAUR</name>
<keyword evidence="2" id="KW-1185">Reference proteome</keyword>
<accession>A0ACB8G0K6</accession>
<reference evidence="1" key="1">
    <citation type="submission" date="2021-08" db="EMBL/GenBank/DDBJ databases">
        <title>The first chromosome-level gecko genome reveals the dynamic sex chromosomes of Neotropical dwarf geckos (Sphaerodactylidae: Sphaerodactylus).</title>
        <authorList>
            <person name="Pinto B.J."/>
            <person name="Keating S.E."/>
            <person name="Gamble T."/>
        </authorList>
    </citation>
    <scope>NUCLEOTIDE SEQUENCE</scope>
    <source>
        <strain evidence="1">TG3544</strain>
    </source>
</reference>
<sequence>MEIQDQGAQMEPLLPTVKAMRRSGEPLPQSRQGGGGKAGGKHAPCRAARGCYVVAPLERCGTGVVAPQRAPICSPPHPPCGAGQRWCGQSAAGARCSFHARLPLAHRRSVGDSASQRLEPSLSHPGTQEAYSGVGLALPLHPDCPFRAFVAVLGTHTHAAGEMHSLSAPREYEKAIECAPSFKRIETYPLS</sequence>